<dbReference type="Proteomes" id="UP000050741">
    <property type="component" value="Unassembled WGS sequence"/>
</dbReference>
<sequence>MHVASLTPVLLVAENGTKLLLGLERDPASWDNLPPVIHNKRGTLFVQGTIEALNRMQSANKFADDKGPLFSGIFFDETFTACTKCTPSQFLPFSPTVIGNAQRFPDFLRLFDVFYLNLRQFHCSAYLRTKSEAKLHLDPLFVSEGVDPMNSIVYQTALTEKPVEVPDVDVSAFKAMLSYIYADDLSGGNAIAVLYAVLIYYRFIALSD</sequence>
<name>A0A183C6S1_GLOPA</name>
<keyword evidence="1" id="KW-1185">Reference proteome</keyword>
<accession>A0A183C6S1</accession>
<dbReference type="AlphaFoldDB" id="A0A183C6S1"/>
<evidence type="ECO:0000313" key="1">
    <source>
        <dbReference type="Proteomes" id="UP000050741"/>
    </source>
</evidence>
<proteinExistence type="predicted"/>
<dbReference type="WBParaSite" id="GPLIN_000856700">
    <property type="protein sequence ID" value="GPLIN_000856700"/>
    <property type="gene ID" value="GPLIN_000856700"/>
</dbReference>
<protein>
    <submittedName>
        <fullName evidence="2">BTB domain-containing protein</fullName>
    </submittedName>
</protein>
<evidence type="ECO:0000313" key="2">
    <source>
        <dbReference type="WBParaSite" id="GPLIN_000856700"/>
    </source>
</evidence>
<organism evidence="1 2">
    <name type="scientific">Globodera pallida</name>
    <name type="common">Potato cyst nematode worm</name>
    <name type="synonym">Heterodera pallida</name>
    <dbReference type="NCBI Taxonomy" id="36090"/>
    <lineage>
        <taxon>Eukaryota</taxon>
        <taxon>Metazoa</taxon>
        <taxon>Ecdysozoa</taxon>
        <taxon>Nematoda</taxon>
        <taxon>Chromadorea</taxon>
        <taxon>Rhabditida</taxon>
        <taxon>Tylenchina</taxon>
        <taxon>Tylenchomorpha</taxon>
        <taxon>Tylenchoidea</taxon>
        <taxon>Heteroderidae</taxon>
        <taxon>Heteroderinae</taxon>
        <taxon>Globodera</taxon>
    </lineage>
</organism>
<reference evidence="2" key="2">
    <citation type="submission" date="2016-06" db="UniProtKB">
        <authorList>
            <consortium name="WormBaseParasite"/>
        </authorList>
    </citation>
    <scope>IDENTIFICATION</scope>
</reference>
<reference evidence="1" key="1">
    <citation type="submission" date="2014-05" db="EMBL/GenBank/DDBJ databases">
        <title>The genome and life-stage specific transcriptomes of Globodera pallida elucidate key aspects of plant parasitism by a cyst nematode.</title>
        <authorList>
            <person name="Cotton J.A."/>
            <person name="Lilley C.J."/>
            <person name="Jones L.M."/>
            <person name="Kikuchi T."/>
            <person name="Reid A.J."/>
            <person name="Thorpe P."/>
            <person name="Tsai I.J."/>
            <person name="Beasley H."/>
            <person name="Blok V."/>
            <person name="Cock P.J.A."/>
            <person name="Van den Akker S.E."/>
            <person name="Holroyd N."/>
            <person name="Hunt M."/>
            <person name="Mantelin S."/>
            <person name="Naghra H."/>
            <person name="Pain A."/>
            <person name="Palomares-Rius J.E."/>
            <person name="Zarowiecki M."/>
            <person name="Berriman M."/>
            <person name="Jones J.T."/>
            <person name="Urwin P.E."/>
        </authorList>
    </citation>
    <scope>NUCLEOTIDE SEQUENCE [LARGE SCALE GENOMIC DNA]</scope>
    <source>
        <strain evidence="1">Lindley</strain>
    </source>
</reference>